<organism evidence="1 2">
    <name type="scientific">Aquilegia coerulea</name>
    <name type="common">Rocky mountain columbine</name>
    <dbReference type="NCBI Taxonomy" id="218851"/>
    <lineage>
        <taxon>Eukaryota</taxon>
        <taxon>Viridiplantae</taxon>
        <taxon>Streptophyta</taxon>
        <taxon>Embryophyta</taxon>
        <taxon>Tracheophyta</taxon>
        <taxon>Spermatophyta</taxon>
        <taxon>Magnoliopsida</taxon>
        <taxon>Ranunculales</taxon>
        <taxon>Ranunculaceae</taxon>
        <taxon>Thalictroideae</taxon>
        <taxon>Aquilegia</taxon>
    </lineage>
</organism>
<accession>A0A2G5CRT1</accession>
<name>A0A2G5CRT1_AQUCA</name>
<sequence length="71" mass="8176">MIEYSICHRMSLDESLVEITLLPKADTILLKRLVTESILKFSLKLSSLKLVKKSYLSFTGNKSCLKWLKQT</sequence>
<protein>
    <submittedName>
        <fullName evidence="1">Uncharacterized protein</fullName>
    </submittedName>
</protein>
<gene>
    <name evidence="1" type="ORF">AQUCO_04100179v1</name>
</gene>
<proteinExistence type="predicted"/>
<dbReference type="EMBL" id="KZ305058">
    <property type="protein sequence ID" value="PIA33557.1"/>
    <property type="molecule type" value="Genomic_DNA"/>
</dbReference>
<evidence type="ECO:0000313" key="1">
    <source>
        <dbReference type="EMBL" id="PIA33557.1"/>
    </source>
</evidence>
<reference evidence="1 2" key="1">
    <citation type="submission" date="2017-09" db="EMBL/GenBank/DDBJ databases">
        <title>WGS assembly of Aquilegia coerulea Goldsmith.</title>
        <authorList>
            <person name="Hodges S."/>
            <person name="Kramer E."/>
            <person name="Nordborg M."/>
            <person name="Tomkins J."/>
            <person name="Borevitz J."/>
            <person name="Derieg N."/>
            <person name="Yan J."/>
            <person name="Mihaltcheva S."/>
            <person name="Hayes R.D."/>
            <person name="Rokhsar D."/>
        </authorList>
    </citation>
    <scope>NUCLEOTIDE SEQUENCE [LARGE SCALE GENOMIC DNA]</scope>
    <source>
        <strain evidence="2">cv. Goldsmith</strain>
    </source>
</reference>
<dbReference type="Proteomes" id="UP000230069">
    <property type="component" value="Unassembled WGS sequence"/>
</dbReference>
<dbReference type="AlphaFoldDB" id="A0A2G5CRT1"/>
<keyword evidence="2" id="KW-1185">Reference proteome</keyword>
<dbReference type="InParanoid" id="A0A2G5CRT1"/>
<evidence type="ECO:0000313" key="2">
    <source>
        <dbReference type="Proteomes" id="UP000230069"/>
    </source>
</evidence>